<accession>A0AAW0BT14</accession>
<evidence type="ECO:0000313" key="2">
    <source>
        <dbReference type="Proteomes" id="UP001383192"/>
    </source>
</evidence>
<evidence type="ECO:0000313" key="1">
    <source>
        <dbReference type="EMBL" id="KAK7030246.1"/>
    </source>
</evidence>
<dbReference type="EMBL" id="JAYKXP010000079">
    <property type="protein sequence ID" value="KAK7030246.1"/>
    <property type="molecule type" value="Genomic_DNA"/>
</dbReference>
<name>A0AAW0BT14_9AGAR</name>
<sequence>MKYLEIDEEDPKERLEDIIRIKAEDLPESPYPDLDLLYHQILKTCLRWDEVRRVLQLILTIPNVYIPTIMVSVDNEVKAGIMKATRITRMPCSRECITAILGFKPGKVQSLLIKLHAVLDVPVDDEGVVHIPHASFSEFLLDSRRSKGYHVEQHTDSDYRDLLVQAFLRTISVRSKEYWGHVSNSGPLDFDSWKFFTKGPPLVRVFRIVPLLESLSPELTTSLNQFDPYPLAAAVFNSLSARELNEEWRRIIQWGKSIGIQAIQKFVDKMESCLLSFRIASPHRTSLRLWEALANLEEAIHIQRSSWRAVLGVKSKQDSHNIIYFFPADRHPPSSWVSIAVTHENAKPIARLFDSLGRCNTEILKSDIHKDTSESVYYFPNKVKVAIDLPFLY</sequence>
<protein>
    <submittedName>
        <fullName evidence="1">Uncharacterized protein</fullName>
    </submittedName>
</protein>
<gene>
    <name evidence="1" type="ORF">VNI00_014263</name>
</gene>
<proteinExistence type="predicted"/>
<comment type="caution">
    <text evidence="1">The sequence shown here is derived from an EMBL/GenBank/DDBJ whole genome shotgun (WGS) entry which is preliminary data.</text>
</comment>
<dbReference type="AlphaFoldDB" id="A0AAW0BT14"/>
<organism evidence="1 2">
    <name type="scientific">Paramarasmius palmivorus</name>
    <dbReference type="NCBI Taxonomy" id="297713"/>
    <lineage>
        <taxon>Eukaryota</taxon>
        <taxon>Fungi</taxon>
        <taxon>Dikarya</taxon>
        <taxon>Basidiomycota</taxon>
        <taxon>Agaricomycotina</taxon>
        <taxon>Agaricomycetes</taxon>
        <taxon>Agaricomycetidae</taxon>
        <taxon>Agaricales</taxon>
        <taxon>Marasmiineae</taxon>
        <taxon>Marasmiaceae</taxon>
        <taxon>Paramarasmius</taxon>
    </lineage>
</organism>
<keyword evidence="2" id="KW-1185">Reference proteome</keyword>
<dbReference type="Proteomes" id="UP001383192">
    <property type="component" value="Unassembled WGS sequence"/>
</dbReference>
<reference evidence="1 2" key="1">
    <citation type="submission" date="2024-01" db="EMBL/GenBank/DDBJ databases">
        <title>A draft genome for a cacao thread blight-causing isolate of Paramarasmius palmivorus.</title>
        <authorList>
            <person name="Baruah I.K."/>
            <person name="Bukari Y."/>
            <person name="Amoako-Attah I."/>
            <person name="Meinhardt L.W."/>
            <person name="Bailey B.A."/>
            <person name="Cohen S.P."/>
        </authorList>
    </citation>
    <scope>NUCLEOTIDE SEQUENCE [LARGE SCALE GENOMIC DNA]</scope>
    <source>
        <strain evidence="1 2">GH-12</strain>
    </source>
</reference>